<sequence length="68" mass="7809">MTPRTKEVLEAASQYYKARLIMNIMHSLGRTLRDSRGTELFDLAAKAYNCNNPLTEQFKNMIDGLLED</sequence>
<dbReference type="EMBL" id="KN837548">
    <property type="protein sequence ID" value="KIJ23994.1"/>
    <property type="molecule type" value="Genomic_DNA"/>
</dbReference>
<evidence type="ECO:0000313" key="2">
    <source>
        <dbReference type="Proteomes" id="UP000054279"/>
    </source>
</evidence>
<dbReference type="HOGENOM" id="CLU_2801150_0_0_1"/>
<accession>A0A0C9TPZ5</accession>
<reference evidence="1 2" key="1">
    <citation type="submission" date="2014-06" db="EMBL/GenBank/DDBJ databases">
        <title>Evolutionary Origins and Diversification of the Mycorrhizal Mutualists.</title>
        <authorList>
            <consortium name="DOE Joint Genome Institute"/>
            <consortium name="Mycorrhizal Genomics Consortium"/>
            <person name="Kohler A."/>
            <person name="Kuo A."/>
            <person name="Nagy L.G."/>
            <person name="Floudas D."/>
            <person name="Copeland A."/>
            <person name="Barry K.W."/>
            <person name="Cichocki N."/>
            <person name="Veneault-Fourrey C."/>
            <person name="LaButti K."/>
            <person name="Lindquist E.A."/>
            <person name="Lipzen A."/>
            <person name="Lundell T."/>
            <person name="Morin E."/>
            <person name="Murat C."/>
            <person name="Riley R."/>
            <person name="Ohm R."/>
            <person name="Sun H."/>
            <person name="Tunlid A."/>
            <person name="Henrissat B."/>
            <person name="Grigoriev I.V."/>
            <person name="Hibbett D.S."/>
            <person name="Martin F."/>
        </authorList>
    </citation>
    <scope>NUCLEOTIDE SEQUENCE [LARGE SCALE GENOMIC DNA]</scope>
    <source>
        <strain evidence="1 2">SS14</strain>
    </source>
</reference>
<organism evidence="1 2">
    <name type="scientific">Sphaerobolus stellatus (strain SS14)</name>
    <dbReference type="NCBI Taxonomy" id="990650"/>
    <lineage>
        <taxon>Eukaryota</taxon>
        <taxon>Fungi</taxon>
        <taxon>Dikarya</taxon>
        <taxon>Basidiomycota</taxon>
        <taxon>Agaricomycotina</taxon>
        <taxon>Agaricomycetes</taxon>
        <taxon>Phallomycetidae</taxon>
        <taxon>Geastrales</taxon>
        <taxon>Sphaerobolaceae</taxon>
        <taxon>Sphaerobolus</taxon>
    </lineage>
</organism>
<keyword evidence="2" id="KW-1185">Reference proteome</keyword>
<gene>
    <name evidence="1" type="ORF">M422DRAFT_72445</name>
</gene>
<dbReference type="AlphaFoldDB" id="A0A0C9TPZ5"/>
<dbReference type="Proteomes" id="UP000054279">
    <property type="component" value="Unassembled WGS sequence"/>
</dbReference>
<proteinExistence type="predicted"/>
<feature type="non-terminal residue" evidence="1">
    <location>
        <position position="1"/>
    </location>
</feature>
<protein>
    <submittedName>
        <fullName evidence="1">Uncharacterized protein</fullName>
    </submittedName>
</protein>
<evidence type="ECO:0000313" key="1">
    <source>
        <dbReference type="EMBL" id="KIJ23994.1"/>
    </source>
</evidence>
<name>A0A0C9TPZ5_SPHS4</name>